<sequence length="121" mass="13853">MKERRLQPHVFTLVHHHSNKGRRHLVVLLNISIYSRYEGEDGVVNTLFCLNGVEVTEGVSNLLFSVGDGKSLWGGLWAFSLCKPITCTKKIYNTIKEMGKAKKHNMSTLIKMTLFDMIRFK</sequence>
<name>A0A8C9YG21_SANLU</name>
<dbReference type="Ensembl" id="ENSSLUT00000026256.1">
    <property type="protein sequence ID" value="ENSSLUP00000025433.1"/>
    <property type="gene ID" value="ENSSLUG00000011548.1"/>
</dbReference>
<dbReference type="AlphaFoldDB" id="A0A8C9YG21"/>
<evidence type="ECO:0000313" key="2">
    <source>
        <dbReference type="Proteomes" id="UP000694568"/>
    </source>
</evidence>
<dbReference type="GeneTree" id="ENSGT00940000161847"/>
<keyword evidence="2" id="KW-1185">Reference proteome</keyword>
<protein>
    <submittedName>
        <fullName evidence="1">Uncharacterized protein</fullName>
    </submittedName>
</protein>
<accession>A0A8C9YG21</accession>
<evidence type="ECO:0000313" key="1">
    <source>
        <dbReference type="Ensembl" id="ENSSLUP00000025433.1"/>
    </source>
</evidence>
<dbReference type="Proteomes" id="UP000694568">
    <property type="component" value="Unplaced"/>
</dbReference>
<reference evidence="1" key="1">
    <citation type="submission" date="2025-08" db="UniProtKB">
        <authorList>
            <consortium name="Ensembl"/>
        </authorList>
    </citation>
    <scope>IDENTIFICATION</scope>
</reference>
<proteinExistence type="predicted"/>
<reference evidence="1" key="2">
    <citation type="submission" date="2025-09" db="UniProtKB">
        <authorList>
            <consortium name="Ensembl"/>
        </authorList>
    </citation>
    <scope>IDENTIFICATION</scope>
</reference>
<organism evidence="1 2">
    <name type="scientific">Sander lucioperca</name>
    <name type="common">Pike-perch</name>
    <name type="synonym">Perca lucioperca</name>
    <dbReference type="NCBI Taxonomy" id="283035"/>
    <lineage>
        <taxon>Eukaryota</taxon>
        <taxon>Metazoa</taxon>
        <taxon>Chordata</taxon>
        <taxon>Craniata</taxon>
        <taxon>Vertebrata</taxon>
        <taxon>Euteleostomi</taxon>
        <taxon>Actinopterygii</taxon>
        <taxon>Neopterygii</taxon>
        <taxon>Teleostei</taxon>
        <taxon>Neoteleostei</taxon>
        <taxon>Acanthomorphata</taxon>
        <taxon>Eupercaria</taxon>
        <taxon>Perciformes</taxon>
        <taxon>Percoidei</taxon>
        <taxon>Percidae</taxon>
        <taxon>Luciopercinae</taxon>
        <taxon>Sander</taxon>
    </lineage>
</organism>